<reference evidence="9" key="1">
    <citation type="submission" date="2022-11" db="EMBL/GenBank/DDBJ databases">
        <title>Genome Sequence of Cubamyces cubensis.</title>
        <authorList>
            <person name="Buettner E."/>
        </authorList>
    </citation>
    <scope>NUCLEOTIDE SEQUENCE</scope>
    <source>
        <strain evidence="9">MPL-01</strain>
    </source>
</reference>
<evidence type="ECO:0000313" key="9">
    <source>
        <dbReference type="EMBL" id="KAJ8463385.1"/>
    </source>
</evidence>
<evidence type="ECO:0000256" key="8">
    <source>
        <dbReference type="SAM" id="Phobius"/>
    </source>
</evidence>
<evidence type="ECO:0000256" key="3">
    <source>
        <dbReference type="ARBA" id="ARBA00008321"/>
    </source>
</evidence>
<dbReference type="Proteomes" id="UP001215151">
    <property type="component" value="Unassembled WGS sequence"/>
</dbReference>
<comment type="subcellular location">
    <subcellularLocation>
        <location evidence="1">Membrane</location>
        <topology evidence="1">Multi-pass membrane protein</topology>
    </subcellularLocation>
</comment>
<protein>
    <recommendedName>
        <fullName evidence="11">Phosphatidylinositol N-acetylglucosaminyltransferase</fullName>
    </recommendedName>
</protein>
<evidence type="ECO:0008006" key="11">
    <source>
        <dbReference type="Google" id="ProtNLM"/>
    </source>
</evidence>
<evidence type="ECO:0000256" key="2">
    <source>
        <dbReference type="ARBA" id="ARBA00004687"/>
    </source>
</evidence>
<evidence type="ECO:0000256" key="7">
    <source>
        <dbReference type="ARBA" id="ARBA00023136"/>
    </source>
</evidence>
<dbReference type="PANTHER" id="PTHR12982">
    <property type="entry name" value="PHOSPHATIDYLINOSITOL GLYCAN, CLASS C"/>
    <property type="match status" value="1"/>
</dbReference>
<feature type="transmembrane region" description="Helical" evidence="8">
    <location>
        <begin position="44"/>
        <end position="68"/>
    </location>
</feature>
<dbReference type="GO" id="GO:0000506">
    <property type="term" value="C:glycosylphosphatidylinositol-N-acetylglucosaminyltransferase (GPI-GnT) complex"/>
    <property type="evidence" value="ECO:0007669"/>
    <property type="project" value="TreeGrafter"/>
</dbReference>
<evidence type="ECO:0000256" key="5">
    <source>
        <dbReference type="ARBA" id="ARBA00022692"/>
    </source>
</evidence>
<feature type="transmembrane region" description="Helical" evidence="8">
    <location>
        <begin position="80"/>
        <end position="96"/>
    </location>
</feature>
<dbReference type="PIRSF" id="PIRSF016104">
    <property type="entry name" value="GPI2"/>
    <property type="match status" value="1"/>
</dbReference>
<feature type="transmembrane region" description="Helical" evidence="8">
    <location>
        <begin position="231"/>
        <end position="249"/>
    </location>
</feature>
<keyword evidence="10" id="KW-1185">Reference proteome</keyword>
<dbReference type="Pfam" id="PF06432">
    <property type="entry name" value="GPI2"/>
    <property type="match status" value="1"/>
</dbReference>
<feature type="transmembrane region" description="Helical" evidence="8">
    <location>
        <begin position="116"/>
        <end position="134"/>
    </location>
</feature>
<proteinExistence type="inferred from homology"/>
<evidence type="ECO:0000313" key="10">
    <source>
        <dbReference type="Proteomes" id="UP001215151"/>
    </source>
</evidence>
<dbReference type="AlphaFoldDB" id="A0AAD7X6J5"/>
<evidence type="ECO:0000256" key="6">
    <source>
        <dbReference type="ARBA" id="ARBA00022989"/>
    </source>
</evidence>
<dbReference type="GO" id="GO:0006506">
    <property type="term" value="P:GPI anchor biosynthetic process"/>
    <property type="evidence" value="ECO:0007669"/>
    <property type="project" value="UniProtKB-KW"/>
</dbReference>
<feature type="transmembrane region" description="Helical" evidence="8">
    <location>
        <begin position="146"/>
        <end position="164"/>
    </location>
</feature>
<feature type="transmembrane region" description="Helical" evidence="8">
    <location>
        <begin position="200"/>
        <end position="219"/>
    </location>
</feature>
<gene>
    <name evidence="9" type="ORF">ONZ51_g10294</name>
</gene>
<accession>A0AAD7X6J5</accession>
<dbReference type="InterPro" id="IPR009450">
    <property type="entry name" value="Plno_GlcNAc_GPI2"/>
</dbReference>
<comment type="caution">
    <text evidence="9">The sequence shown here is derived from an EMBL/GenBank/DDBJ whole genome shotgun (WGS) entry which is preliminary data.</text>
</comment>
<evidence type="ECO:0000256" key="1">
    <source>
        <dbReference type="ARBA" id="ARBA00004141"/>
    </source>
</evidence>
<dbReference type="PANTHER" id="PTHR12982:SF0">
    <property type="entry name" value="PHOSPHATIDYLINOSITOL N-ACETYLGLUCOSAMINYLTRANSFERASE SUBUNIT C"/>
    <property type="match status" value="1"/>
</dbReference>
<keyword evidence="7 8" id="KW-0472">Membrane</keyword>
<keyword evidence="5 8" id="KW-0812">Transmembrane</keyword>
<feature type="transmembrane region" description="Helical" evidence="8">
    <location>
        <begin position="176"/>
        <end position="194"/>
    </location>
</feature>
<dbReference type="EMBL" id="JAPEVG010000397">
    <property type="protein sequence ID" value="KAJ8463385.1"/>
    <property type="molecule type" value="Genomic_DNA"/>
</dbReference>
<comment type="similarity">
    <text evidence="3">Belongs to the PIGC family.</text>
</comment>
<comment type="pathway">
    <text evidence="2">Glycolipid biosynthesis; glycosylphosphatidylinositol-anchor biosynthesis.</text>
</comment>
<name>A0AAD7X6J5_9APHY</name>
<evidence type="ECO:0000256" key="4">
    <source>
        <dbReference type="ARBA" id="ARBA00022502"/>
    </source>
</evidence>
<keyword evidence="4" id="KW-0337">GPI-anchor biosynthesis</keyword>
<feature type="transmembrane region" description="Helical" evidence="8">
    <location>
        <begin position="255"/>
        <end position="275"/>
    </location>
</feature>
<keyword evidence="6 8" id="KW-1133">Transmembrane helix</keyword>
<organism evidence="9 10">
    <name type="scientific">Trametes cubensis</name>
    <dbReference type="NCBI Taxonomy" id="1111947"/>
    <lineage>
        <taxon>Eukaryota</taxon>
        <taxon>Fungi</taxon>
        <taxon>Dikarya</taxon>
        <taxon>Basidiomycota</taxon>
        <taxon>Agaricomycotina</taxon>
        <taxon>Agaricomycetes</taxon>
        <taxon>Polyporales</taxon>
        <taxon>Polyporaceae</taxon>
        <taxon>Trametes</taxon>
    </lineage>
</organism>
<sequence length="280" mass="31693">MYTEEWEAEWERVLWKKKPYPDNYVPRSFLSSLSRNPNFRPYTYWQLVILSCPISQHLANIFVFLAVFMRLQQRLLDPRALVWMSAAVFLAGYMAWELLDCSRVDGGARYTNRAKALKASILVFLALMSLSPVLKTLTAATSSDSIWALSACLFILNALLADYTALRPQSHRRERLTSVLSMNAAISSSVVLASRLSDDISVFGLILFSVQAFALFPMLRRRIQGTARTIQVILTIVLCGLSTALTYPLSATATYLYLSCFIFVTFIAPGMLVWAQRFKK</sequence>